<evidence type="ECO:0000313" key="2">
    <source>
        <dbReference type="Proteomes" id="UP000271708"/>
    </source>
</evidence>
<proteinExistence type="predicted"/>
<evidence type="ECO:0008006" key="3">
    <source>
        <dbReference type="Google" id="ProtNLM"/>
    </source>
</evidence>
<dbReference type="KEGG" id="jme:EEW87_16745"/>
<accession>A0A650GET0</accession>
<protein>
    <recommendedName>
        <fullName evidence="3">PGAP1-like protein</fullName>
    </recommendedName>
</protein>
<dbReference type="RefSeq" id="WP_123092305.1">
    <property type="nucleotide sequence ID" value="NZ_CP044548.2"/>
</dbReference>
<dbReference type="Proteomes" id="UP000271708">
    <property type="component" value="Chromosome"/>
</dbReference>
<dbReference type="AlphaFoldDB" id="A0A650GET0"/>
<gene>
    <name evidence="1" type="ORF">EEW87_16745</name>
</gene>
<sequence>MSEPGIEISGGAGGIAVALDALDVAAPALRAVAADLADSAADLALVLADPALVAAALVAPGRTARTGADLLAVAGPSGLLGTSLHLRVLAGTVAAAAELYRAGEGGARQAVEGVDRTAGLVLGIAVPTVVLPVSAATVLGAAALRTRPSPVWLGAYVGSVIGVVRELPSRAGPRVDRVLGEHPWLLEHSVAGAEGLVVGLGLGFPPLGLYLADRADRAGLRYPPRTQAEAVAVVTAAGGGHVLDESGFEVEVRAHPVSTAGWRPPRGVSDLVAADGPVSGGDHVRVTGIPLTDGRYAWVVDVPGTQTFSPRPGTNPWDQTSNQLLEAHERTLTMTAVTAALSDARARTGRGAKGVADPVLLGGHSQGGITAAALAADPVFRAQHPGLSHVVTTGAPIGGVPVPEGVSVLSLEHVQDLVPALDGARNPDRAGWVTVRRDLRGDLPGDLRRLPDAAPTATGAHSARLYESTGALVDERTVTDPSLLRWREGAGDFLDAGRVDAQHVDPQPAAGARPVVVDYEVRRVRPGG</sequence>
<reference evidence="1 2" key="1">
    <citation type="submission" date="2019-09" db="EMBL/GenBank/DDBJ databases">
        <title>Complete Genome Sequence of Janibacter melonis M714 with both human health impact and industrial applications.</title>
        <authorList>
            <person name="Jin M."/>
            <person name="Zhao Q.R."/>
        </authorList>
    </citation>
    <scope>NUCLEOTIDE SEQUENCE [LARGE SCALE GENOMIC DNA]</scope>
    <source>
        <strain evidence="1 2">M714</strain>
    </source>
</reference>
<dbReference type="Gene3D" id="3.40.50.1820">
    <property type="entry name" value="alpha/beta hydrolase"/>
    <property type="match status" value="1"/>
</dbReference>
<dbReference type="EMBL" id="CP044548">
    <property type="protein sequence ID" value="QGX08484.1"/>
    <property type="molecule type" value="Genomic_DNA"/>
</dbReference>
<name>A0A650GET0_9MICO</name>
<evidence type="ECO:0000313" key="1">
    <source>
        <dbReference type="EMBL" id="QGX08484.1"/>
    </source>
</evidence>
<dbReference type="GeneID" id="59161988"/>
<dbReference type="SUPFAM" id="SSF53474">
    <property type="entry name" value="alpha/beta-Hydrolases"/>
    <property type="match status" value="1"/>
</dbReference>
<dbReference type="InterPro" id="IPR029058">
    <property type="entry name" value="AB_hydrolase_fold"/>
</dbReference>
<organism evidence="1 2">
    <name type="scientific">Janibacter melonis</name>
    <dbReference type="NCBI Taxonomy" id="262209"/>
    <lineage>
        <taxon>Bacteria</taxon>
        <taxon>Bacillati</taxon>
        <taxon>Actinomycetota</taxon>
        <taxon>Actinomycetes</taxon>
        <taxon>Micrococcales</taxon>
        <taxon>Intrasporangiaceae</taxon>
        <taxon>Janibacter</taxon>
    </lineage>
</organism>